<dbReference type="Gene3D" id="3.40.50.10140">
    <property type="entry name" value="Toll/interleukin-1 receptor homology (TIR) domain"/>
    <property type="match status" value="1"/>
</dbReference>
<dbReference type="PANTHER" id="PTHR15077">
    <property type="entry name" value="FAS-ASSOCIATING DEATH DOMAIN-CONTAINING PROTEIN FADD"/>
    <property type="match status" value="1"/>
</dbReference>
<feature type="domain" description="Death" evidence="2">
    <location>
        <begin position="20"/>
        <end position="89"/>
    </location>
</feature>
<name>A0A8K0ECP1_BRALA</name>
<dbReference type="OrthoDB" id="100767at2759"/>
<evidence type="ECO:0000256" key="1">
    <source>
        <dbReference type="SAM" id="MobiDB-lite"/>
    </source>
</evidence>
<sequence>MAGQGVEKYFFQVRQEVTSDWKDLAFFLGFDGPEIDNIDGRNRDDRSRCMDLLQEWKRKNKDAATTEVLMEALSNAGLQSVVHGLKAKRIRTELHVATQPETLTQPQQETMGQPLRGQPPDEQSQPVPSCQPPQQMGRSSRKSDVPARPEGPIKLFIVYGGEDKDTLVEPLAHEIVDQGVPKENVFYDMWSIEHGTSIKESIALAIQDRSYGPRRYFFYIKQEVASCWKDLAFYLGVQDSTTSNIDGRNRDDRSRCMDMLQEWKRTRGETATTEALMKALSDAGLREVLIGLKARFPELTPYFNYIAANMAVRWPQLAANLGLQFAQIQAIKQENHNDSWMCCQQILHMWQSYNGREAKVEDLIQAVRDTGHQDVAQELEIMQIDCNKKQDSC</sequence>
<dbReference type="PROSITE" id="PS50017">
    <property type="entry name" value="DEATH_DOMAIN"/>
    <property type="match status" value="3"/>
</dbReference>
<dbReference type="SUPFAM" id="SSF52200">
    <property type="entry name" value="Toll/Interleukin receptor TIR domain"/>
    <property type="match status" value="1"/>
</dbReference>
<dbReference type="Proteomes" id="UP000838412">
    <property type="component" value="Chromosome 16"/>
</dbReference>
<reference evidence="3" key="1">
    <citation type="submission" date="2022-01" db="EMBL/GenBank/DDBJ databases">
        <authorList>
            <person name="Braso-Vives M."/>
        </authorList>
    </citation>
    <scope>NUCLEOTIDE SEQUENCE</scope>
</reference>
<dbReference type="InterPro" id="IPR035897">
    <property type="entry name" value="Toll_tir_struct_dom_sf"/>
</dbReference>
<feature type="region of interest" description="Disordered" evidence="1">
    <location>
        <begin position="96"/>
        <end position="148"/>
    </location>
</feature>
<dbReference type="EMBL" id="OV696701">
    <property type="protein sequence ID" value="CAH1248139.1"/>
    <property type="molecule type" value="Genomic_DNA"/>
</dbReference>
<dbReference type="SUPFAM" id="SSF47986">
    <property type="entry name" value="DEATH domain"/>
    <property type="match status" value="3"/>
</dbReference>
<keyword evidence="4" id="KW-1185">Reference proteome</keyword>
<dbReference type="AlphaFoldDB" id="A0A8K0ECP1"/>
<dbReference type="Pfam" id="PF00531">
    <property type="entry name" value="Death"/>
    <property type="match status" value="3"/>
</dbReference>
<evidence type="ECO:0000313" key="4">
    <source>
        <dbReference type="Proteomes" id="UP000838412"/>
    </source>
</evidence>
<dbReference type="InterPro" id="IPR011029">
    <property type="entry name" value="DEATH-like_dom_sf"/>
</dbReference>
<dbReference type="InterPro" id="IPR000488">
    <property type="entry name" value="Death_dom"/>
</dbReference>
<feature type="domain" description="Death" evidence="2">
    <location>
        <begin position="313"/>
        <end position="383"/>
    </location>
</feature>
<organism evidence="3 4">
    <name type="scientific">Branchiostoma lanceolatum</name>
    <name type="common">Common lancelet</name>
    <name type="synonym">Amphioxus lanceolatum</name>
    <dbReference type="NCBI Taxonomy" id="7740"/>
    <lineage>
        <taxon>Eukaryota</taxon>
        <taxon>Metazoa</taxon>
        <taxon>Chordata</taxon>
        <taxon>Cephalochordata</taxon>
        <taxon>Leptocardii</taxon>
        <taxon>Amphioxiformes</taxon>
        <taxon>Branchiostomatidae</taxon>
        <taxon>Branchiostoma</taxon>
    </lineage>
</organism>
<protein>
    <submittedName>
        <fullName evidence="3">PIDD1 protein</fullName>
    </submittedName>
</protein>
<proteinExistence type="predicted"/>
<evidence type="ECO:0000313" key="3">
    <source>
        <dbReference type="EMBL" id="CAH1248139.1"/>
    </source>
</evidence>
<evidence type="ECO:0000259" key="2">
    <source>
        <dbReference type="PROSITE" id="PS50017"/>
    </source>
</evidence>
<dbReference type="GO" id="GO:0007165">
    <property type="term" value="P:signal transduction"/>
    <property type="evidence" value="ECO:0007669"/>
    <property type="project" value="InterPro"/>
</dbReference>
<dbReference type="InterPro" id="IPR016729">
    <property type="entry name" value="FADD"/>
</dbReference>
<feature type="domain" description="Death" evidence="2">
    <location>
        <begin position="228"/>
        <end position="296"/>
    </location>
</feature>
<feature type="compositionally biased region" description="Low complexity" evidence="1">
    <location>
        <begin position="123"/>
        <end position="135"/>
    </location>
</feature>
<dbReference type="SMART" id="SM00005">
    <property type="entry name" value="DEATH"/>
    <property type="match status" value="3"/>
</dbReference>
<feature type="compositionally biased region" description="Low complexity" evidence="1">
    <location>
        <begin position="98"/>
        <end position="110"/>
    </location>
</feature>
<accession>A0A8K0ECP1</accession>
<gene>
    <name evidence="3" type="primary">PIDD1</name>
    <name evidence="3" type="ORF">BLAG_LOCUS9567</name>
</gene>
<dbReference type="PANTHER" id="PTHR15077:SF9">
    <property type="entry name" value="C-TERMINAL OF ROC (COR) DOMAIN-CONTAINING PROTEIN"/>
    <property type="match status" value="1"/>
</dbReference>
<dbReference type="Gene3D" id="1.10.533.10">
    <property type="entry name" value="Death Domain, Fas"/>
    <property type="match status" value="3"/>
</dbReference>
<dbReference type="CDD" id="cd01670">
    <property type="entry name" value="Death"/>
    <property type="match status" value="3"/>
</dbReference>